<reference evidence="7" key="1">
    <citation type="journal article" date="2019" name="Int. J. Syst. Evol. Microbiol.">
        <title>The Global Catalogue of Microorganisms (GCM) 10K type strain sequencing project: providing services to taxonomists for standard genome sequencing and annotation.</title>
        <authorList>
            <consortium name="The Broad Institute Genomics Platform"/>
            <consortium name="The Broad Institute Genome Sequencing Center for Infectious Disease"/>
            <person name="Wu L."/>
            <person name="Ma J."/>
        </authorList>
    </citation>
    <scope>NUCLEOTIDE SEQUENCE [LARGE SCALE GENOMIC DNA]</scope>
    <source>
        <strain evidence="7">CGMCC 1.15959</strain>
    </source>
</reference>
<evidence type="ECO:0000256" key="2">
    <source>
        <dbReference type="ARBA" id="ARBA00022448"/>
    </source>
</evidence>
<dbReference type="InterPro" id="IPR010218">
    <property type="entry name" value="NADH_DH_suC"/>
</dbReference>
<dbReference type="EMBL" id="BMKL01000001">
    <property type="protein sequence ID" value="GGD93147.1"/>
    <property type="molecule type" value="Genomic_DNA"/>
</dbReference>
<dbReference type="NCBIfam" id="TIGR01961">
    <property type="entry name" value="NuoC_fam"/>
    <property type="match status" value="1"/>
</dbReference>
<dbReference type="PANTHER" id="PTHR10884">
    <property type="entry name" value="NADH DEHYDROGENASE UBIQUINONE IRON-SULFUR PROTEIN 3"/>
    <property type="match status" value="1"/>
</dbReference>
<proteinExistence type="inferred from homology"/>
<dbReference type="EC" id="7.1.1.-" evidence="3"/>
<dbReference type="HAMAP" id="MF_01357">
    <property type="entry name" value="NDH1_NuoC"/>
    <property type="match status" value="1"/>
</dbReference>
<evidence type="ECO:0000313" key="7">
    <source>
        <dbReference type="Proteomes" id="UP000619041"/>
    </source>
</evidence>
<dbReference type="InterPro" id="IPR001268">
    <property type="entry name" value="NADH_UbQ_OxRdtase_30kDa_su"/>
</dbReference>
<dbReference type="PANTHER" id="PTHR10884:SF14">
    <property type="entry name" value="NADH DEHYDROGENASE [UBIQUINONE] IRON-SULFUR PROTEIN 3, MITOCHONDRIAL"/>
    <property type="match status" value="1"/>
</dbReference>
<dbReference type="Proteomes" id="UP000619041">
    <property type="component" value="Unassembled WGS sequence"/>
</dbReference>
<organism evidence="6 7">
    <name type="scientific">Tsuneonella deserti</name>
    <dbReference type="NCBI Taxonomy" id="2035528"/>
    <lineage>
        <taxon>Bacteria</taxon>
        <taxon>Pseudomonadati</taxon>
        <taxon>Pseudomonadota</taxon>
        <taxon>Alphaproteobacteria</taxon>
        <taxon>Sphingomonadales</taxon>
        <taxon>Erythrobacteraceae</taxon>
        <taxon>Tsuneonella</taxon>
    </lineage>
</organism>
<dbReference type="Pfam" id="PF00329">
    <property type="entry name" value="Complex1_30kDa"/>
    <property type="match status" value="1"/>
</dbReference>
<comment type="subunit">
    <text evidence="3">NDH-1 is composed of 14 different subunits. Subunits NuoB, C, D, E, F, and G constitute the peripheral sector of the complex.</text>
</comment>
<accession>A0ABQ1S452</accession>
<dbReference type="InterPro" id="IPR037232">
    <property type="entry name" value="NADH_quin_OxRdtase_su_C/D-like"/>
</dbReference>
<keyword evidence="3" id="KW-1278">Translocase</keyword>
<dbReference type="NCBIfam" id="NF004733">
    <property type="entry name" value="PRK06074.1-5"/>
    <property type="match status" value="1"/>
</dbReference>
<evidence type="ECO:0000259" key="5">
    <source>
        <dbReference type="Pfam" id="PF00329"/>
    </source>
</evidence>
<comment type="caution">
    <text evidence="6">The sequence shown here is derived from an EMBL/GenBank/DDBJ whole genome shotgun (WGS) entry which is preliminary data.</text>
</comment>
<keyword evidence="3" id="KW-0520">NAD</keyword>
<dbReference type="Gene3D" id="3.30.460.80">
    <property type="entry name" value="NADH:ubiquinone oxidoreductase, 30kDa subunit"/>
    <property type="match status" value="1"/>
</dbReference>
<comment type="similarity">
    <text evidence="1 3">Belongs to the complex I 30 kDa subunit family.</text>
</comment>
<keyword evidence="3" id="KW-0830">Ubiquinone</keyword>
<keyword evidence="7" id="KW-1185">Reference proteome</keyword>
<feature type="compositionally biased region" description="Basic and acidic residues" evidence="4">
    <location>
        <begin position="222"/>
        <end position="247"/>
    </location>
</feature>
<dbReference type="RefSeq" id="WP_188644228.1">
    <property type="nucleotide sequence ID" value="NZ_BMKL01000001.1"/>
</dbReference>
<keyword evidence="2 3" id="KW-0813">Transport</keyword>
<evidence type="ECO:0000256" key="3">
    <source>
        <dbReference type="HAMAP-Rule" id="MF_01357"/>
    </source>
</evidence>
<keyword evidence="3" id="KW-1003">Cell membrane</keyword>
<keyword evidence="3" id="KW-0874">Quinone</keyword>
<feature type="domain" description="NADH:ubiquinone oxidoreductase 30kDa subunit" evidence="5">
    <location>
        <begin position="41"/>
        <end position="160"/>
    </location>
</feature>
<sequence>MASILHPAPRIASSEGVSEALSAALGTMLVAAREEHGEIVLTVARDAVADALRLLRDEHHYQQLMDIAGADYPSRAERFEVVYMLLSLTKNHRIIVKCAAAEATPVPTVTTLWPNAGWLEREVFDMFGVVFAGNTDLRRILTDYGFEGHPFRKDFPLTGYSELRYSEDEKRVVYEPVDLPQDLRQFDFMSPWEGADYVLPGDEKAAPVPPAPEPKPVVNADKSVDSKAPETRGAPEVHEVKTTESPKETGAGEATDKKAAEPVAPASTEGTVAGQGQGQPAPVETGTPAPDAPEPTESRPARKPRKATAKDTKPASEPKKRTRKPKADKP</sequence>
<evidence type="ECO:0000313" key="6">
    <source>
        <dbReference type="EMBL" id="GGD93147.1"/>
    </source>
</evidence>
<name>A0ABQ1S452_9SPHN</name>
<comment type="subcellular location">
    <subcellularLocation>
        <location evidence="3">Cell membrane</location>
        <topology evidence="3">Peripheral membrane protein</topology>
        <orientation evidence="3">Cytoplasmic side</orientation>
    </subcellularLocation>
</comment>
<evidence type="ECO:0000256" key="1">
    <source>
        <dbReference type="ARBA" id="ARBA00007569"/>
    </source>
</evidence>
<keyword evidence="3" id="KW-0472">Membrane</keyword>
<protein>
    <recommendedName>
        <fullName evidence="3">NADH-quinone oxidoreductase subunit C</fullName>
        <ecNumber evidence="3">7.1.1.-</ecNumber>
    </recommendedName>
    <alternativeName>
        <fullName evidence="3">NADH dehydrogenase I subunit C</fullName>
    </alternativeName>
    <alternativeName>
        <fullName evidence="3">NDH-1 subunit C</fullName>
    </alternativeName>
</protein>
<gene>
    <name evidence="3" type="primary">nuoC</name>
    <name evidence="6" type="ORF">GCM10011515_11150</name>
</gene>
<evidence type="ECO:0000256" key="4">
    <source>
        <dbReference type="SAM" id="MobiDB-lite"/>
    </source>
</evidence>
<feature type="compositionally biased region" description="Basic and acidic residues" evidence="4">
    <location>
        <begin position="308"/>
        <end position="330"/>
    </location>
</feature>
<dbReference type="SUPFAM" id="SSF143243">
    <property type="entry name" value="Nqo5-like"/>
    <property type="match status" value="1"/>
</dbReference>
<comment type="function">
    <text evidence="3">NDH-1 shuttles electrons from NADH, via FMN and iron-sulfur (Fe-S) centers, to quinones in the respiratory chain. The immediate electron acceptor for the enzyme in this species is believed to be ubiquinone. Couples the redox reaction to proton translocation (for every two electrons transferred, four hydrogen ions are translocated across the cytoplasmic membrane), and thus conserves the redox energy in a proton gradient.</text>
</comment>
<comment type="catalytic activity">
    <reaction evidence="3">
        <text>a quinone + NADH + 5 H(+)(in) = a quinol + NAD(+) + 4 H(+)(out)</text>
        <dbReference type="Rhea" id="RHEA:57888"/>
        <dbReference type="ChEBI" id="CHEBI:15378"/>
        <dbReference type="ChEBI" id="CHEBI:24646"/>
        <dbReference type="ChEBI" id="CHEBI:57540"/>
        <dbReference type="ChEBI" id="CHEBI:57945"/>
        <dbReference type="ChEBI" id="CHEBI:132124"/>
    </reaction>
</comment>
<feature type="region of interest" description="Disordered" evidence="4">
    <location>
        <begin position="200"/>
        <end position="330"/>
    </location>
</feature>